<dbReference type="GeneID" id="8625856"/>
<accession>Q54L47</accession>
<sequence>MIKKVKLFLLVLVLFNFCVSPSLSSSSSECQQTVYSVSEVSPYVLGSLVVIKGIFCLNSTNGVSVVLNVPEEHSNIVYGLNCNDLTIDSIGETITCRLSDIYQSQNNNANFSSLTTVAIYTPIPVPTPTPSPTPSPSPPSKIGVGPVPVLGISNYIFTNSSCPQNCEINGFCDVASTCRCNEGYASFDCSVKVYNESSLPSPSVGDDFDTFSMSTSNEDFSIRLSHVLANLEFQTQLSTLSVNNKSSNSNGLSYTLNGTIGSDGQATLSPWLNQLYYNVDFNINDDDEDNEPSFKFSNYKGAYLPLSSSAATITINPTIDPQYLPSGFSHYHGFGEFYMIFEISNKHLTMSKYLSATPFIARSVTLWSEENVNSMMEISLSDIYSFDGSTVPEHAYLNVFNSFDYQFIKNYSNSSLYVAIIIPQTSSYNPIPMGTYTIQLNINVYDIRLSISKGRFPPWFIALIVIIPSIIGIAIIAIIIKCVLSKRNSYSRIGDHPLHH</sequence>
<dbReference type="HOGENOM" id="CLU_545674_0_0_1"/>
<protein>
    <recommendedName>
        <fullName evidence="3">EGF-like domain-containing protein</fullName>
    </recommendedName>
</protein>
<feature type="chain" id="PRO_5004249604" description="EGF-like domain-containing protein" evidence="2">
    <location>
        <begin position="25"/>
        <end position="500"/>
    </location>
</feature>
<dbReference type="FunCoup" id="Q54L47">
    <property type="interactions" value="435"/>
</dbReference>
<keyword evidence="1" id="KW-1133">Transmembrane helix</keyword>
<name>Q54L47_DICDI</name>
<dbReference type="InParanoid" id="Q54L47"/>
<dbReference type="Gene3D" id="2.60.120.260">
    <property type="entry name" value="Galactose-binding domain-like"/>
    <property type="match status" value="1"/>
</dbReference>
<dbReference type="EMBL" id="AAFI02000092">
    <property type="protein sequence ID" value="EAL63953.1"/>
    <property type="molecule type" value="Genomic_DNA"/>
</dbReference>
<proteinExistence type="predicted"/>
<organism evidence="4 5">
    <name type="scientific">Dictyostelium discoideum</name>
    <name type="common">Social amoeba</name>
    <dbReference type="NCBI Taxonomy" id="44689"/>
    <lineage>
        <taxon>Eukaryota</taxon>
        <taxon>Amoebozoa</taxon>
        <taxon>Evosea</taxon>
        <taxon>Eumycetozoa</taxon>
        <taxon>Dictyostelia</taxon>
        <taxon>Dictyosteliales</taxon>
        <taxon>Dictyosteliaceae</taxon>
        <taxon>Dictyostelium</taxon>
    </lineage>
</organism>
<keyword evidence="2" id="KW-0732">Signal</keyword>
<feature type="transmembrane region" description="Helical" evidence="1">
    <location>
        <begin position="459"/>
        <end position="484"/>
    </location>
</feature>
<dbReference type="InterPro" id="IPR000742">
    <property type="entry name" value="EGF"/>
</dbReference>
<dbReference type="AlphaFoldDB" id="Q54L47"/>
<gene>
    <name evidence="4" type="ORF">DDB_G0286911</name>
</gene>
<evidence type="ECO:0000256" key="1">
    <source>
        <dbReference type="SAM" id="Phobius"/>
    </source>
</evidence>
<dbReference type="eggNOG" id="ENOG502RIHH">
    <property type="taxonomic scope" value="Eukaryota"/>
</dbReference>
<dbReference type="dictyBase" id="DDB_G0286911"/>
<dbReference type="PaxDb" id="44689-DDB0187184"/>
<keyword evidence="1" id="KW-0812">Transmembrane</keyword>
<evidence type="ECO:0000313" key="4">
    <source>
        <dbReference type="EMBL" id="EAL63953.1"/>
    </source>
</evidence>
<feature type="signal peptide" evidence="2">
    <location>
        <begin position="1"/>
        <end position="24"/>
    </location>
</feature>
<dbReference type="RefSeq" id="XP_637456.1">
    <property type="nucleotide sequence ID" value="XM_632364.1"/>
</dbReference>
<dbReference type="VEuPathDB" id="AmoebaDB:DDB_G0286911"/>
<comment type="caution">
    <text evidence="4">The sequence shown here is derived from an EMBL/GenBank/DDBJ whole genome shotgun (WGS) entry which is preliminary data.</text>
</comment>
<dbReference type="PROSITE" id="PS01186">
    <property type="entry name" value="EGF_2"/>
    <property type="match status" value="1"/>
</dbReference>
<reference evidence="4 5" key="1">
    <citation type="journal article" date="2005" name="Nature">
        <title>The genome of the social amoeba Dictyostelium discoideum.</title>
        <authorList>
            <consortium name="The Dictyostelium discoideum Sequencing Consortium"/>
            <person name="Eichinger L."/>
            <person name="Pachebat J.A."/>
            <person name="Glockner G."/>
            <person name="Rajandream M.A."/>
            <person name="Sucgang R."/>
            <person name="Berriman M."/>
            <person name="Song J."/>
            <person name="Olsen R."/>
            <person name="Szafranski K."/>
            <person name="Xu Q."/>
            <person name="Tunggal B."/>
            <person name="Kummerfeld S."/>
            <person name="Madera M."/>
            <person name="Konfortov B.A."/>
            <person name="Rivero F."/>
            <person name="Bankier A.T."/>
            <person name="Lehmann R."/>
            <person name="Hamlin N."/>
            <person name="Davies R."/>
            <person name="Gaudet P."/>
            <person name="Fey P."/>
            <person name="Pilcher K."/>
            <person name="Chen G."/>
            <person name="Saunders D."/>
            <person name="Sodergren E."/>
            <person name="Davis P."/>
            <person name="Kerhornou A."/>
            <person name="Nie X."/>
            <person name="Hall N."/>
            <person name="Anjard C."/>
            <person name="Hemphill L."/>
            <person name="Bason N."/>
            <person name="Farbrother P."/>
            <person name="Desany B."/>
            <person name="Just E."/>
            <person name="Morio T."/>
            <person name="Rost R."/>
            <person name="Churcher C."/>
            <person name="Cooper J."/>
            <person name="Haydock S."/>
            <person name="van Driessche N."/>
            <person name="Cronin A."/>
            <person name="Goodhead I."/>
            <person name="Muzny D."/>
            <person name="Mourier T."/>
            <person name="Pain A."/>
            <person name="Lu M."/>
            <person name="Harper D."/>
            <person name="Lindsay R."/>
            <person name="Hauser H."/>
            <person name="James K."/>
            <person name="Quiles M."/>
            <person name="Madan Babu M."/>
            <person name="Saito T."/>
            <person name="Buchrieser C."/>
            <person name="Wardroper A."/>
            <person name="Felder M."/>
            <person name="Thangavelu M."/>
            <person name="Johnson D."/>
            <person name="Knights A."/>
            <person name="Loulseged H."/>
            <person name="Mungall K."/>
            <person name="Oliver K."/>
            <person name="Price C."/>
            <person name="Quail M.A."/>
            <person name="Urushihara H."/>
            <person name="Hernandez J."/>
            <person name="Rabbinowitsch E."/>
            <person name="Steffen D."/>
            <person name="Sanders M."/>
            <person name="Ma J."/>
            <person name="Kohara Y."/>
            <person name="Sharp S."/>
            <person name="Simmonds M."/>
            <person name="Spiegler S."/>
            <person name="Tivey A."/>
            <person name="Sugano S."/>
            <person name="White B."/>
            <person name="Walker D."/>
            <person name="Woodward J."/>
            <person name="Winckler T."/>
            <person name="Tanaka Y."/>
            <person name="Shaulsky G."/>
            <person name="Schleicher M."/>
            <person name="Weinstock G."/>
            <person name="Rosenthal A."/>
            <person name="Cox E.C."/>
            <person name="Chisholm R.L."/>
            <person name="Gibbs R."/>
            <person name="Loomis W.F."/>
            <person name="Platzer M."/>
            <person name="Kay R.R."/>
            <person name="Williams J."/>
            <person name="Dear P.H."/>
            <person name="Noegel A.A."/>
            <person name="Barrell B."/>
            <person name="Kuspa A."/>
        </authorList>
    </citation>
    <scope>NUCLEOTIDE SEQUENCE [LARGE SCALE GENOMIC DNA]</scope>
    <source>
        <strain evidence="4 5">AX4</strain>
    </source>
</reference>
<dbReference type="KEGG" id="ddi:DDB_G0286911"/>
<dbReference type="PhylomeDB" id="Q54L47"/>
<evidence type="ECO:0000259" key="3">
    <source>
        <dbReference type="PROSITE" id="PS01186"/>
    </source>
</evidence>
<dbReference type="SMR" id="Q54L47"/>
<keyword evidence="1" id="KW-0472">Membrane</keyword>
<evidence type="ECO:0000256" key="2">
    <source>
        <dbReference type="SAM" id="SignalP"/>
    </source>
</evidence>
<dbReference type="Proteomes" id="UP000002195">
    <property type="component" value="Unassembled WGS sequence"/>
</dbReference>
<feature type="domain" description="EGF-like" evidence="3">
    <location>
        <begin position="178"/>
        <end position="189"/>
    </location>
</feature>
<keyword evidence="5" id="KW-1185">Reference proteome</keyword>
<dbReference type="GlyGen" id="Q54L47">
    <property type="glycosylation" value="3 sites"/>
</dbReference>
<evidence type="ECO:0000313" key="5">
    <source>
        <dbReference type="Proteomes" id="UP000002195"/>
    </source>
</evidence>